<feature type="transmembrane region" description="Helical" evidence="1">
    <location>
        <begin position="137"/>
        <end position="156"/>
    </location>
</feature>
<dbReference type="AlphaFoldDB" id="A6G2D6"/>
<feature type="transmembrane region" description="Helical" evidence="1">
    <location>
        <begin position="226"/>
        <end position="247"/>
    </location>
</feature>
<evidence type="ECO:0000313" key="2">
    <source>
        <dbReference type="EMBL" id="EDM79873.1"/>
    </source>
</evidence>
<dbReference type="Proteomes" id="UP000005801">
    <property type="component" value="Unassembled WGS sequence"/>
</dbReference>
<dbReference type="EMBL" id="ABCS01000015">
    <property type="protein sequence ID" value="EDM79873.1"/>
    <property type="molecule type" value="Genomic_DNA"/>
</dbReference>
<keyword evidence="3" id="KW-1185">Reference proteome</keyword>
<feature type="transmembrane region" description="Helical" evidence="1">
    <location>
        <begin position="55"/>
        <end position="75"/>
    </location>
</feature>
<feature type="transmembrane region" description="Helical" evidence="1">
    <location>
        <begin position="107"/>
        <end position="125"/>
    </location>
</feature>
<reference evidence="2 3" key="1">
    <citation type="submission" date="2007-06" db="EMBL/GenBank/DDBJ databases">
        <authorList>
            <person name="Shimkets L."/>
            <person name="Ferriera S."/>
            <person name="Johnson J."/>
            <person name="Kravitz S."/>
            <person name="Beeson K."/>
            <person name="Sutton G."/>
            <person name="Rogers Y.-H."/>
            <person name="Friedman R."/>
            <person name="Frazier M."/>
            <person name="Venter J.C."/>
        </authorList>
    </citation>
    <scope>NUCLEOTIDE SEQUENCE [LARGE SCALE GENOMIC DNA]</scope>
    <source>
        <strain evidence="2 3">SIR-1</strain>
    </source>
</reference>
<feature type="transmembrane region" description="Helical" evidence="1">
    <location>
        <begin position="82"/>
        <end position="101"/>
    </location>
</feature>
<keyword evidence="1" id="KW-1133">Transmembrane helix</keyword>
<feature type="transmembrane region" description="Helical" evidence="1">
    <location>
        <begin position="29"/>
        <end position="49"/>
    </location>
</feature>
<keyword evidence="1" id="KW-0812">Transmembrane</keyword>
<sequence length="260" mass="26665">MHDASASPNLPAPLASTEPSAPSSLPGRLAALAALAVSGCCLVVSAGMWPLNLEWIPGFTALVILYAVAAAGLWSSRGWARYLGLGTALWGLVCFVQATFVIGPQRFALAGIALHALMLLFTLVQRPAQGGAVDRRHAFAMTCANAALPCALVYGLAPQHDWLVGAGVIGGAAVVVAACAGLGRGRTWGLFAALFGAVLIAVTTARAPATGWLVHPHAILPNENPLALLGLGVAASSLAFLAVTPYFGPIVRFLMRPSSE</sequence>
<accession>A6G2D6</accession>
<evidence type="ECO:0000256" key="1">
    <source>
        <dbReference type="SAM" id="Phobius"/>
    </source>
</evidence>
<comment type="caution">
    <text evidence="2">The sequence shown here is derived from an EMBL/GenBank/DDBJ whole genome shotgun (WGS) entry which is preliminary data.</text>
</comment>
<keyword evidence="1" id="KW-0472">Membrane</keyword>
<protein>
    <submittedName>
        <fullName evidence="2">Uncharacterized protein</fullName>
    </submittedName>
</protein>
<organism evidence="2 3">
    <name type="scientific">Plesiocystis pacifica SIR-1</name>
    <dbReference type="NCBI Taxonomy" id="391625"/>
    <lineage>
        <taxon>Bacteria</taxon>
        <taxon>Pseudomonadati</taxon>
        <taxon>Myxococcota</taxon>
        <taxon>Polyangia</taxon>
        <taxon>Nannocystales</taxon>
        <taxon>Nannocystaceae</taxon>
        <taxon>Plesiocystis</taxon>
    </lineage>
</organism>
<gene>
    <name evidence="2" type="ORF">PPSIR1_22566</name>
</gene>
<dbReference type="RefSeq" id="WP_006970885.1">
    <property type="nucleotide sequence ID" value="NZ_ABCS01000015.1"/>
</dbReference>
<feature type="transmembrane region" description="Helical" evidence="1">
    <location>
        <begin position="190"/>
        <end position="214"/>
    </location>
</feature>
<proteinExistence type="predicted"/>
<feature type="transmembrane region" description="Helical" evidence="1">
    <location>
        <begin position="162"/>
        <end position="183"/>
    </location>
</feature>
<name>A6G2D6_9BACT</name>
<evidence type="ECO:0000313" key="3">
    <source>
        <dbReference type="Proteomes" id="UP000005801"/>
    </source>
</evidence>